<dbReference type="EMBL" id="ML735814">
    <property type="protein sequence ID" value="KAE8413150.1"/>
    <property type="molecule type" value="Genomic_DNA"/>
</dbReference>
<evidence type="ECO:0000313" key="2">
    <source>
        <dbReference type="EMBL" id="KAE8413150.1"/>
    </source>
</evidence>
<gene>
    <name evidence="2" type="ORF">BDV36DRAFT_269406</name>
</gene>
<feature type="domain" description="Alcohol dehydrogenase-like C-terminal" evidence="1">
    <location>
        <begin position="37"/>
        <end position="97"/>
    </location>
</feature>
<evidence type="ECO:0000259" key="1">
    <source>
        <dbReference type="Pfam" id="PF00107"/>
    </source>
</evidence>
<keyword evidence="3" id="KW-1185">Reference proteome</keyword>
<sequence length="161" mass="17340">MSRSRIYSAYLGMQKIGRPKAGETVVISGAAGATESVAGQIANIMGAKRAVGIAGSDEKCTWLKKDLGFDDALNYKDSEFERKLAEATPDDIDVFWDNGELILSHKGLRLQGVPMLILILCSQLEEIFLTQPWPARTSSPDLLCVVASASITLPSPKVQGT</sequence>
<dbReference type="InterPro" id="IPR045010">
    <property type="entry name" value="MDR_fam"/>
</dbReference>
<dbReference type="InterPro" id="IPR036291">
    <property type="entry name" value="NAD(P)-bd_dom_sf"/>
</dbReference>
<dbReference type="InterPro" id="IPR013149">
    <property type="entry name" value="ADH-like_C"/>
</dbReference>
<dbReference type="Gene3D" id="3.40.50.720">
    <property type="entry name" value="NAD(P)-binding Rossmann-like Domain"/>
    <property type="match status" value="1"/>
</dbReference>
<dbReference type="PANTHER" id="PTHR43205">
    <property type="entry name" value="PROSTAGLANDIN REDUCTASE"/>
    <property type="match status" value="1"/>
</dbReference>
<proteinExistence type="predicted"/>
<reference evidence="2 3" key="1">
    <citation type="submission" date="2019-04" db="EMBL/GenBank/DDBJ databases">
        <authorList>
            <consortium name="DOE Joint Genome Institute"/>
            <person name="Mondo S."/>
            <person name="Kjaerbolling I."/>
            <person name="Vesth T."/>
            <person name="Frisvad J.C."/>
            <person name="Nybo J.L."/>
            <person name="Theobald S."/>
            <person name="Kildgaard S."/>
            <person name="Isbrandt T."/>
            <person name="Kuo A."/>
            <person name="Sato A."/>
            <person name="Lyhne E.K."/>
            <person name="Kogle M.E."/>
            <person name="Wiebenga A."/>
            <person name="Kun R.S."/>
            <person name="Lubbers R.J."/>
            <person name="Makela M.R."/>
            <person name="Barry K."/>
            <person name="Chovatia M."/>
            <person name="Clum A."/>
            <person name="Daum C."/>
            <person name="Haridas S."/>
            <person name="He G."/>
            <person name="LaButti K."/>
            <person name="Lipzen A."/>
            <person name="Riley R."/>
            <person name="Salamov A."/>
            <person name="Simmons B.A."/>
            <person name="Magnuson J.K."/>
            <person name="Henrissat B."/>
            <person name="Mortensen U.H."/>
            <person name="Larsen T.O."/>
            <person name="Devries R.P."/>
            <person name="Grigoriev I.V."/>
            <person name="Machida M."/>
            <person name="Baker S.E."/>
            <person name="Andersen M.R."/>
            <person name="Cantor M.N."/>
            <person name="Hua S.X."/>
        </authorList>
    </citation>
    <scope>NUCLEOTIDE SEQUENCE [LARGE SCALE GENOMIC DNA]</scope>
    <source>
        <strain evidence="2 3">CBS 117616</strain>
    </source>
</reference>
<dbReference type="SUPFAM" id="SSF51735">
    <property type="entry name" value="NAD(P)-binding Rossmann-fold domains"/>
    <property type="match status" value="1"/>
</dbReference>
<dbReference type="Proteomes" id="UP000325395">
    <property type="component" value="Unassembled WGS sequence"/>
</dbReference>
<name>A0ABQ6W814_9EURO</name>
<evidence type="ECO:0000313" key="3">
    <source>
        <dbReference type="Proteomes" id="UP000325395"/>
    </source>
</evidence>
<organism evidence="2 3">
    <name type="scientific">Aspergillus pseudocaelatus</name>
    <dbReference type="NCBI Taxonomy" id="1825620"/>
    <lineage>
        <taxon>Eukaryota</taxon>
        <taxon>Fungi</taxon>
        <taxon>Dikarya</taxon>
        <taxon>Ascomycota</taxon>
        <taxon>Pezizomycotina</taxon>
        <taxon>Eurotiomycetes</taxon>
        <taxon>Eurotiomycetidae</taxon>
        <taxon>Eurotiales</taxon>
        <taxon>Aspergillaceae</taxon>
        <taxon>Aspergillus</taxon>
        <taxon>Aspergillus subgen. Circumdati</taxon>
    </lineage>
</organism>
<protein>
    <recommendedName>
        <fullName evidence="1">Alcohol dehydrogenase-like C-terminal domain-containing protein</fullName>
    </recommendedName>
</protein>
<dbReference type="PANTHER" id="PTHR43205:SF42">
    <property type="entry name" value="ALCOHOL DEHYDROGENASE, ZINC-CONTAINING (AFU_ORTHOLOGUE AFUA_7G04530)"/>
    <property type="match status" value="1"/>
</dbReference>
<accession>A0ABQ6W814</accession>
<dbReference type="Pfam" id="PF00107">
    <property type="entry name" value="ADH_zinc_N"/>
    <property type="match status" value="1"/>
</dbReference>